<reference evidence="2 3" key="1">
    <citation type="journal article" date="2016" name="Genome Biol. Evol.">
        <title>Gene Family Evolution Reflects Adaptation to Soil Environmental Stressors in the Genome of the Collembolan Orchesella cincta.</title>
        <authorList>
            <person name="Faddeeva-Vakhrusheva A."/>
            <person name="Derks M.F."/>
            <person name="Anvar S.Y."/>
            <person name="Agamennone V."/>
            <person name="Suring W."/>
            <person name="Smit S."/>
            <person name="van Straalen N.M."/>
            <person name="Roelofs D."/>
        </authorList>
    </citation>
    <scope>NUCLEOTIDE SEQUENCE [LARGE SCALE GENOMIC DNA]</scope>
    <source>
        <tissue evidence="2">Mixed pool</tissue>
    </source>
</reference>
<dbReference type="AlphaFoldDB" id="A0A1D2MSA0"/>
<evidence type="ECO:0000256" key="1">
    <source>
        <dbReference type="SAM" id="Coils"/>
    </source>
</evidence>
<sequence>MAGNTSERMYSGPLEYVTNVLKSQFGNSEDFMAFERHFYYQTEELVAAKNSCEQLQAMVSKLQEEKRSLELQLISEKASREQESKNAAMEIEKNSVHQNAHLYSVKCEAESWKRKADAITTECTWLKEQMKTVEMEKNQAIQKLAETKSSVGEFERCRQSFDSYSRRQRETIQCANKKLDDLEMAKESLSKIVESNQRQVNLMSLQLQNWNEERNRYIKRIADLENELIQTKAETVQNNARLTRTEMAARKTSELVDK</sequence>
<evidence type="ECO:0000313" key="3">
    <source>
        <dbReference type="Proteomes" id="UP000094527"/>
    </source>
</evidence>
<accession>A0A1D2MSA0</accession>
<proteinExistence type="predicted"/>
<protein>
    <submittedName>
        <fullName evidence="2">Uncharacterized protein</fullName>
    </submittedName>
</protein>
<dbReference type="Proteomes" id="UP000094527">
    <property type="component" value="Unassembled WGS sequence"/>
</dbReference>
<name>A0A1D2MSA0_ORCCI</name>
<dbReference type="EMBL" id="LJIJ01000622">
    <property type="protein sequence ID" value="ODM95778.1"/>
    <property type="molecule type" value="Genomic_DNA"/>
</dbReference>
<gene>
    <name evidence="2" type="ORF">Ocin01_10904</name>
</gene>
<feature type="coiled-coil region" evidence="1">
    <location>
        <begin position="130"/>
        <end position="234"/>
    </location>
</feature>
<feature type="coiled-coil region" evidence="1">
    <location>
        <begin position="45"/>
        <end position="79"/>
    </location>
</feature>
<feature type="non-terminal residue" evidence="2">
    <location>
        <position position="258"/>
    </location>
</feature>
<evidence type="ECO:0000313" key="2">
    <source>
        <dbReference type="EMBL" id="ODM95778.1"/>
    </source>
</evidence>
<dbReference type="SUPFAM" id="SSF57997">
    <property type="entry name" value="Tropomyosin"/>
    <property type="match status" value="1"/>
</dbReference>
<comment type="caution">
    <text evidence="2">The sequence shown here is derived from an EMBL/GenBank/DDBJ whole genome shotgun (WGS) entry which is preliminary data.</text>
</comment>
<organism evidence="2 3">
    <name type="scientific">Orchesella cincta</name>
    <name type="common">Springtail</name>
    <name type="synonym">Podura cincta</name>
    <dbReference type="NCBI Taxonomy" id="48709"/>
    <lineage>
        <taxon>Eukaryota</taxon>
        <taxon>Metazoa</taxon>
        <taxon>Ecdysozoa</taxon>
        <taxon>Arthropoda</taxon>
        <taxon>Hexapoda</taxon>
        <taxon>Collembola</taxon>
        <taxon>Entomobryomorpha</taxon>
        <taxon>Entomobryoidea</taxon>
        <taxon>Orchesellidae</taxon>
        <taxon>Orchesellinae</taxon>
        <taxon>Orchesella</taxon>
    </lineage>
</organism>
<keyword evidence="3" id="KW-1185">Reference proteome</keyword>
<keyword evidence="1" id="KW-0175">Coiled coil</keyword>
<dbReference type="OrthoDB" id="10511765at2759"/>